<dbReference type="Proteomes" id="UP001565220">
    <property type="component" value="Unassembled WGS sequence"/>
</dbReference>
<dbReference type="RefSeq" id="WP_367112700.1">
    <property type="nucleotide sequence ID" value="NZ_JBGFFE010000029.1"/>
</dbReference>
<accession>A0ABV4E0W4</accession>
<dbReference type="InterPro" id="IPR012675">
    <property type="entry name" value="Beta-grasp_dom_sf"/>
</dbReference>
<dbReference type="EMBL" id="JBGFFE010000029">
    <property type="protein sequence ID" value="MEY8764797.1"/>
    <property type="molecule type" value="Genomic_DNA"/>
</dbReference>
<dbReference type="InterPro" id="IPR010035">
    <property type="entry name" value="Thi_S"/>
</dbReference>
<sequence>MTTKNCFWKEGGKMFVNGEKMDLASGMTVSQLLDKLNINAETVAVEVDLELVDKEQYKSKKLSSSSKVEIIRYVGGG</sequence>
<reference evidence="1 2" key="1">
    <citation type="submission" date="2024-08" db="EMBL/GenBank/DDBJ databases">
        <title>Clostridium lapicellarii sp. nov., and Clostridium renhuaiense sp. nov., two species isolated from the mud in a fermentation cellar used for producing sauce-flavour Chinese liquors.</title>
        <authorList>
            <person name="Yang F."/>
            <person name="Wang H."/>
            <person name="Chen L.Q."/>
            <person name="Zhou N."/>
            <person name="Lu J.J."/>
            <person name="Pu X.X."/>
            <person name="Wan B."/>
            <person name="Wang L."/>
            <person name="Liu S.J."/>
        </authorList>
    </citation>
    <scope>NUCLEOTIDE SEQUENCE [LARGE SCALE GENOMIC DNA]</scope>
    <source>
        <strain evidence="1 2">MT-113</strain>
    </source>
</reference>
<proteinExistence type="predicted"/>
<dbReference type="PANTHER" id="PTHR34472:SF1">
    <property type="entry name" value="SULFUR CARRIER PROTEIN THIS"/>
    <property type="match status" value="1"/>
</dbReference>
<gene>
    <name evidence="1" type="primary">thiS</name>
    <name evidence="1" type="ORF">AB8S09_14330</name>
</gene>
<dbReference type="PANTHER" id="PTHR34472">
    <property type="entry name" value="SULFUR CARRIER PROTEIN THIS"/>
    <property type="match status" value="1"/>
</dbReference>
<dbReference type="Pfam" id="PF02597">
    <property type="entry name" value="ThiS"/>
    <property type="match status" value="1"/>
</dbReference>
<dbReference type="SUPFAM" id="SSF54285">
    <property type="entry name" value="MoaD/ThiS"/>
    <property type="match status" value="1"/>
</dbReference>
<name>A0ABV4E0W4_9CLOT</name>
<dbReference type="Gene3D" id="3.10.20.30">
    <property type="match status" value="1"/>
</dbReference>
<evidence type="ECO:0000313" key="1">
    <source>
        <dbReference type="EMBL" id="MEY8764797.1"/>
    </source>
</evidence>
<organism evidence="1 2">
    <name type="scientific">Clostridium lapidicellarium</name>
    <dbReference type="NCBI Taxonomy" id="3240931"/>
    <lineage>
        <taxon>Bacteria</taxon>
        <taxon>Bacillati</taxon>
        <taxon>Bacillota</taxon>
        <taxon>Clostridia</taxon>
        <taxon>Eubacteriales</taxon>
        <taxon>Clostridiaceae</taxon>
        <taxon>Clostridium</taxon>
    </lineage>
</organism>
<dbReference type="InterPro" id="IPR016155">
    <property type="entry name" value="Mopterin_synth/thiamin_S_b"/>
</dbReference>
<dbReference type="NCBIfam" id="TIGR01683">
    <property type="entry name" value="thiS"/>
    <property type="match status" value="1"/>
</dbReference>
<evidence type="ECO:0000313" key="2">
    <source>
        <dbReference type="Proteomes" id="UP001565220"/>
    </source>
</evidence>
<dbReference type="CDD" id="cd00565">
    <property type="entry name" value="Ubl_ThiS"/>
    <property type="match status" value="1"/>
</dbReference>
<keyword evidence="2" id="KW-1185">Reference proteome</keyword>
<comment type="caution">
    <text evidence="1">The sequence shown here is derived from an EMBL/GenBank/DDBJ whole genome shotgun (WGS) entry which is preliminary data.</text>
</comment>
<dbReference type="InterPro" id="IPR003749">
    <property type="entry name" value="ThiS/MoaD-like"/>
</dbReference>
<protein>
    <submittedName>
        <fullName evidence="1">Sulfur carrier protein ThiS</fullName>
    </submittedName>
</protein>